<reference evidence="9" key="1">
    <citation type="journal article" date="2019" name="Int. J. Syst. Evol. Microbiol.">
        <title>The Global Catalogue of Microorganisms (GCM) 10K type strain sequencing project: providing services to taxonomists for standard genome sequencing and annotation.</title>
        <authorList>
            <consortium name="The Broad Institute Genomics Platform"/>
            <consortium name="The Broad Institute Genome Sequencing Center for Infectious Disease"/>
            <person name="Wu L."/>
            <person name="Ma J."/>
        </authorList>
    </citation>
    <scope>NUCLEOTIDE SEQUENCE [LARGE SCALE GENOMIC DNA]</scope>
    <source>
        <strain evidence="9">JCM 32226</strain>
    </source>
</reference>
<organism evidence="8 9">
    <name type="scientific">Pseudaeromonas paramecii</name>
    <dbReference type="NCBI Taxonomy" id="2138166"/>
    <lineage>
        <taxon>Bacteria</taxon>
        <taxon>Pseudomonadati</taxon>
        <taxon>Pseudomonadota</taxon>
        <taxon>Gammaproteobacteria</taxon>
        <taxon>Aeromonadales</taxon>
        <taxon>Aeromonadaceae</taxon>
        <taxon>Pseudaeromonas</taxon>
    </lineage>
</organism>
<evidence type="ECO:0000259" key="7">
    <source>
        <dbReference type="PROSITE" id="PS51935"/>
    </source>
</evidence>
<name>A0ABP8Q518_9GAMM</name>
<dbReference type="InterPro" id="IPR000064">
    <property type="entry name" value="NLP_P60_dom"/>
</dbReference>
<evidence type="ECO:0000256" key="1">
    <source>
        <dbReference type="ARBA" id="ARBA00007074"/>
    </source>
</evidence>
<keyword evidence="5" id="KW-0788">Thiol protease</keyword>
<dbReference type="PANTHER" id="PTHR47360:SF1">
    <property type="entry name" value="ENDOPEPTIDASE NLPC-RELATED"/>
    <property type="match status" value="1"/>
</dbReference>
<dbReference type="SUPFAM" id="SSF54001">
    <property type="entry name" value="Cysteine proteinases"/>
    <property type="match status" value="1"/>
</dbReference>
<dbReference type="Proteomes" id="UP001501321">
    <property type="component" value="Unassembled WGS sequence"/>
</dbReference>
<evidence type="ECO:0000256" key="2">
    <source>
        <dbReference type="ARBA" id="ARBA00022670"/>
    </source>
</evidence>
<proteinExistence type="inferred from homology"/>
<protein>
    <submittedName>
        <fullName evidence="8">NlpC/P60 family protein</fullName>
    </submittedName>
</protein>
<keyword evidence="4" id="KW-0378">Hydrolase</keyword>
<keyword evidence="3 6" id="KW-0732">Signal</keyword>
<dbReference type="Pfam" id="PF00877">
    <property type="entry name" value="NLPC_P60"/>
    <property type="match status" value="1"/>
</dbReference>
<keyword evidence="2" id="KW-0645">Protease</keyword>
<comment type="caution">
    <text evidence="8">The sequence shown here is derived from an EMBL/GenBank/DDBJ whole genome shotgun (WGS) entry which is preliminary data.</text>
</comment>
<comment type="similarity">
    <text evidence="1">Belongs to the peptidase C40 family.</text>
</comment>
<dbReference type="Gene3D" id="3.90.1720.10">
    <property type="entry name" value="endopeptidase domain like (from Nostoc punctiforme)"/>
    <property type="match status" value="1"/>
</dbReference>
<evidence type="ECO:0000256" key="5">
    <source>
        <dbReference type="ARBA" id="ARBA00022807"/>
    </source>
</evidence>
<gene>
    <name evidence="8" type="ORF">GCM10023095_14770</name>
</gene>
<evidence type="ECO:0000256" key="4">
    <source>
        <dbReference type="ARBA" id="ARBA00022801"/>
    </source>
</evidence>
<dbReference type="PROSITE" id="PS51935">
    <property type="entry name" value="NLPC_P60"/>
    <property type="match status" value="1"/>
</dbReference>
<sequence length="162" mass="18147">MLRPVLPLALTLLLLAGCQSPPPASHTAPAAIDSNLLADPLLIRAQLFEQYHHWKGVPYRVGGQSRHGVDCSGFVQLTFAERFGLDLPRDTSGQATQGRQVSQQALQPGDLLFFKTGYSTRHVGIYLKDRQFLHASTSRGVIISELDNPYWSRHYWQARRLP</sequence>
<dbReference type="PANTHER" id="PTHR47360">
    <property type="entry name" value="MUREIN DD-ENDOPEPTIDASE MEPS/MUREIN LD-CARBOXYPEPTIDASE"/>
    <property type="match status" value="1"/>
</dbReference>
<dbReference type="InterPro" id="IPR052062">
    <property type="entry name" value="Murein_DD/LD_carboxypeptidase"/>
</dbReference>
<keyword evidence="9" id="KW-1185">Reference proteome</keyword>
<evidence type="ECO:0000256" key="3">
    <source>
        <dbReference type="ARBA" id="ARBA00022729"/>
    </source>
</evidence>
<feature type="domain" description="NlpC/P60" evidence="7">
    <location>
        <begin position="41"/>
        <end position="162"/>
    </location>
</feature>
<dbReference type="InterPro" id="IPR038765">
    <property type="entry name" value="Papain-like_cys_pep_sf"/>
</dbReference>
<evidence type="ECO:0000256" key="6">
    <source>
        <dbReference type="SAM" id="SignalP"/>
    </source>
</evidence>
<accession>A0ABP8Q518</accession>
<feature type="signal peptide" evidence="6">
    <location>
        <begin position="1"/>
        <end position="24"/>
    </location>
</feature>
<dbReference type="PROSITE" id="PS51257">
    <property type="entry name" value="PROKAR_LIPOPROTEIN"/>
    <property type="match status" value="1"/>
</dbReference>
<dbReference type="EMBL" id="BAABFC010000010">
    <property type="protein sequence ID" value="GAA4497746.1"/>
    <property type="molecule type" value="Genomic_DNA"/>
</dbReference>
<evidence type="ECO:0000313" key="9">
    <source>
        <dbReference type="Proteomes" id="UP001501321"/>
    </source>
</evidence>
<feature type="chain" id="PRO_5047084289" evidence="6">
    <location>
        <begin position="25"/>
        <end position="162"/>
    </location>
</feature>
<evidence type="ECO:0000313" key="8">
    <source>
        <dbReference type="EMBL" id="GAA4497746.1"/>
    </source>
</evidence>